<dbReference type="Gene3D" id="3.30.930.10">
    <property type="entry name" value="Bira Bifunctional Protein, Domain 2"/>
    <property type="match status" value="2"/>
</dbReference>
<sequence>MQRLIKRLHCPSPKLATRPATHRSYTSSAPAAKRPSNGPKPALDIKHIRQNPELYETTCRERLYESQAGNPAKIIALSEQLVQLQHSGRGLRERANLLRRVLANPATLTDDSTLGDLKALSREELRADARRVKEELAGIVRAEADARREVEALALALPNLTSDETPRGAEPRLLRHVGRRPEFDEEGRSSGSGAARIWRSHAHIGAELGLLDFAAAAQSSGWGWYYLVEMLAWTRADPAQAREVFEEMLDVQTEMLESLGLHARVLEMPTADLGASAARKVDMEAWFPSRQEHSDGWGEVSSASICTDYQTRRLQTRARPGGRASGSGGGDDVEFPWTLNGTALAVPRVLAALLEVGWDERARTVAIPECLRPWMDGLDKIGPPTNRN</sequence>
<dbReference type="PIRSF" id="PIRSF001529">
    <property type="entry name" value="Ser-tRNA-synth_IIa"/>
    <property type="match status" value="1"/>
</dbReference>
<dbReference type="AlphaFoldDB" id="A0A162JU77"/>
<feature type="binding site" evidence="9">
    <location>
        <begin position="299"/>
        <end position="302"/>
    </location>
    <ligand>
        <name>ATP</name>
        <dbReference type="ChEBI" id="CHEBI:30616"/>
    </ligand>
</feature>
<keyword evidence="3" id="KW-0547">Nucleotide-binding</keyword>
<comment type="caution">
    <text evidence="12">The sequence shown here is derived from an EMBL/GenBank/DDBJ whole genome shotgun (WGS) entry which is preliminary data.</text>
</comment>
<dbReference type="SUPFAM" id="SSF46589">
    <property type="entry name" value="tRNA-binding arm"/>
    <property type="match status" value="1"/>
</dbReference>
<name>A0A162JU77_CORFA</name>
<dbReference type="Pfam" id="PF02403">
    <property type="entry name" value="Seryl_tRNA_N"/>
    <property type="match status" value="1"/>
</dbReference>
<evidence type="ECO:0000256" key="7">
    <source>
        <dbReference type="ARBA" id="ARBA00034892"/>
    </source>
</evidence>
<dbReference type="UniPathway" id="UPA00906">
    <property type="reaction ID" value="UER00895"/>
</dbReference>
<evidence type="ECO:0000256" key="1">
    <source>
        <dbReference type="ARBA" id="ARBA00012840"/>
    </source>
</evidence>
<dbReference type="GO" id="GO:0006434">
    <property type="term" value="P:seryl-tRNA aminoacylation"/>
    <property type="evidence" value="ECO:0007669"/>
    <property type="project" value="InterPro"/>
</dbReference>
<feature type="binding site" evidence="8">
    <location>
        <position position="229"/>
    </location>
    <ligand>
        <name>L-serine</name>
        <dbReference type="ChEBI" id="CHEBI:33384"/>
    </ligand>
</feature>
<dbReference type="InterPro" id="IPR002314">
    <property type="entry name" value="aa-tRNA-synt_IIb"/>
</dbReference>
<keyword evidence="13" id="KW-1185">Reference proteome</keyword>
<keyword evidence="4 9" id="KW-0067">ATP-binding</keyword>
<dbReference type="OrthoDB" id="10264585at2759"/>
<dbReference type="InterPro" id="IPR006195">
    <property type="entry name" value="aa-tRNA-synth_II"/>
</dbReference>
<dbReference type="EMBL" id="AZHB01000001">
    <property type="protein sequence ID" value="OAA73872.1"/>
    <property type="molecule type" value="Genomic_DNA"/>
</dbReference>
<dbReference type="InterPro" id="IPR042103">
    <property type="entry name" value="SerRS_1_N_sf"/>
</dbReference>
<evidence type="ECO:0000256" key="10">
    <source>
        <dbReference type="SAM" id="MobiDB-lite"/>
    </source>
</evidence>
<reference evidence="12 13" key="1">
    <citation type="journal article" date="2016" name="Genome Biol. Evol.">
        <title>Divergent and convergent evolution of fungal pathogenicity.</title>
        <authorList>
            <person name="Shang Y."/>
            <person name="Xiao G."/>
            <person name="Zheng P."/>
            <person name="Cen K."/>
            <person name="Zhan S."/>
            <person name="Wang C."/>
        </authorList>
    </citation>
    <scope>NUCLEOTIDE SEQUENCE [LARGE SCALE GENOMIC DNA]</scope>
    <source>
        <strain evidence="12 13">ARSEF 2679</strain>
    </source>
</reference>
<dbReference type="Gene3D" id="1.10.287.40">
    <property type="entry name" value="Serine-tRNA synthetase, tRNA binding domain"/>
    <property type="match status" value="1"/>
</dbReference>
<dbReference type="InterPro" id="IPR045864">
    <property type="entry name" value="aa-tRNA-synth_II/BPL/LPL"/>
</dbReference>
<dbReference type="SUPFAM" id="SSF55681">
    <property type="entry name" value="Class II aaRS and biotin synthetases"/>
    <property type="match status" value="1"/>
</dbReference>
<dbReference type="GO" id="GO:0005524">
    <property type="term" value="F:ATP binding"/>
    <property type="evidence" value="ECO:0007669"/>
    <property type="project" value="UniProtKB-KW"/>
</dbReference>
<feature type="site" description="Important for serine binding" evidence="8">
    <location>
        <position position="342"/>
    </location>
</feature>
<evidence type="ECO:0000256" key="5">
    <source>
        <dbReference type="ARBA" id="ARBA00023146"/>
    </source>
</evidence>
<accession>A0A162JU77</accession>
<evidence type="ECO:0000256" key="3">
    <source>
        <dbReference type="ARBA" id="ARBA00022741"/>
    </source>
</evidence>
<feature type="region of interest" description="Disordered" evidence="10">
    <location>
        <begin position="12"/>
        <end position="42"/>
    </location>
</feature>
<dbReference type="Pfam" id="PF00587">
    <property type="entry name" value="tRNA-synt_2b"/>
    <property type="match status" value="1"/>
</dbReference>
<dbReference type="GeneID" id="30017065"/>
<protein>
    <recommendedName>
        <fullName evidence="1">serine--tRNA ligase</fullName>
        <ecNumber evidence="1">6.1.1.11</ecNumber>
    </recommendedName>
    <alternativeName>
        <fullName evidence="6">Seryl-tRNA synthetase</fullName>
    </alternativeName>
    <alternativeName>
        <fullName evidence="7">Seryl-tRNA(Ser) synthetase</fullName>
    </alternativeName>
</protein>
<dbReference type="Proteomes" id="UP000076744">
    <property type="component" value="Unassembled WGS sequence"/>
</dbReference>
<dbReference type="InterPro" id="IPR010978">
    <property type="entry name" value="tRNA-bd_arm"/>
</dbReference>
<evidence type="ECO:0000313" key="13">
    <source>
        <dbReference type="Proteomes" id="UP000076744"/>
    </source>
</evidence>
<evidence type="ECO:0000256" key="6">
    <source>
        <dbReference type="ARBA" id="ARBA00031113"/>
    </source>
</evidence>
<evidence type="ECO:0000256" key="4">
    <source>
        <dbReference type="ARBA" id="ARBA00022840"/>
    </source>
</evidence>
<feature type="domain" description="Aminoacyl-transfer RNA synthetases class-II family profile" evidence="11">
    <location>
        <begin position="229"/>
        <end position="368"/>
    </location>
</feature>
<dbReference type="STRING" id="1081104.A0A162JU77"/>
<dbReference type="PROSITE" id="PS50862">
    <property type="entry name" value="AA_TRNA_LIGASE_II"/>
    <property type="match status" value="1"/>
</dbReference>
<evidence type="ECO:0000259" key="11">
    <source>
        <dbReference type="PROSITE" id="PS50862"/>
    </source>
</evidence>
<organism evidence="12 13">
    <name type="scientific">Cordyceps fumosorosea (strain ARSEF 2679)</name>
    <name type="common">Isaria fumosorosea</name>
    <dbReference type="NCBI Taxonomy" id="1081104"/>
    <lineage>
        <taxon>Eukaryota</taxon>
        <taxon>Fungi</taxon>
        <taxon>Dikarya</taxon>
        <taxon>Ascomycota</taxon>
        <taxon>Pezizomycotina</taxon>
        <taxon>Sordariomycetes</taxon>
        <taxon>Hypocreomycetidae</taxon>
        <taxon>Hypocreales</taxon>
        <taxon>Cordycipitaceae</taxon>
        <taxon>Cordyceps</taxon>
    </lineage>
</organism>
<dbReference type="RefSeq" id="XP_018708830.1">
    <property type="nucleotide sequence ID" value="XM_018844380.1"/>
</dbReference>
<gene>
    <name evidence="12" type="ORF">ISF_00773</name>
</gene>
<evidence type="ECO:0000313" key="12">
    <source>
        <dbReference type="EMBL" id="OAA73872.1"/>
    </source>
</evidence>
<evidence type="ECO:0000256" key="9">
    <source>
        <dbReference type="PIRSR" id="PIRSR001529-2"/>
    </source>
</evidence>
<dbReference type="PRINTS" id="PR00981">
    <property type="entry name" value="TRNASYNTHSER"/>
</dbReference>
<keyword evidence="2" id="KW-0436">Ligase</keyword>
<evidence type="ECO:0000256" key="2">
    <source>
        <dbReference type="ARBA" id="ARBA00022598"/>
    </source>
</evidence>
<evidence type="ECO:0000256" key="8">
    <source>
        <dbReference type="PIRSR" id="PIRSR001529-1"/>
    </source>
</evidence>
<dbReference type="EC" id="6.1.1.11" evidence="1"/>
<feature type="binding site" evidence="8">
    <location>
        <position position="340"/>
    </location>
    <ligand>
        <name>L-serine</name>
        <dbReference type="ChEBI" id="CHEBI:33384"/>
    </ligand>
</feature>
<dbReference type="PANTHER" id="PTHR11778">
    <property type="entry name" value="SERYL-TRNA SYNTHETASE"/>
    <property type="match status" value="1"/>
</dbReference>
<proteinExistence type="predicted"/>
<dbReference type="InterPro" id="IPR002317">
    <property type="entry name" value="Ser-tRNA-ligase_type_1"/>
</dbReference>
<dbReference type="GO" id="GO:0004828">
    <property type="term" value="F:serine-tRNA ligase activity"/>
    <property type="evidence" value="ECO:0007669"/>
    <property type="project" value="UniProtKB-EC"/>
</dbReference>
<keyword evidence="5 12" id="KW-0030">Aminoacyl-tRNA synthetase</keyword>
<dbReference type="InterPro" id="IPR015866">
    <property type="entry name" value="Ser-tRNA-synth_1_N"/>
</dbReference>